<dbReference type="EMBL" id="KI392442">
    <property type="protein sequence ID" value="ERN16496.1"/>
    <property type="molecule type" value="Genomic_DNA"/>
</dbReference>
<protein>
    <recommendedName>
        <fullName evidence="4">Secreted protein</fullName>
    </recommendedName>
</protein>
<proteinExistence type="predicted"/>
<keyword evidence="3" id="KW-1185">Reference proteome</keyword>
<sequence>MIVVQHIFLANVAAVCVSLSNVSAEHVERAFSPHVAERVTFSSAVEGVPFSNTSTLALFPCTPG</sequence>
<dbReference type="HOGENOM" id="CLU_2892590_0_0_1"/>
<dbReference type="Proteomes" id="UP000017836">
    <property type="component" value="Unassembled WGS sequence"/>
</dbReference>
<accession>U5CTA6</accession>
<evidence type="ECO:0008006" key="4">
    <source>
        <dbReference type="Google" id="ProtNLM"/>
    </source>
</evidence>
<gene>
    <name evidence="2" type="ORF">AMTR_s00031p00049980</name>
</gene>
<reference evidence="3" key="1">
    <citation type="journal article" date="2013" name="Science">
        <title>The Amborella genome and the evolution of flowering plants.</title>
        <authorList>
            <consortium name="Amborella Genome Project"/>
        </authorList>
    </citation>
    <scope>NUCLEOTIDE SEQUENCE [LARGE SCALE GENOMIC DNA]</scope>
</reference>
<feature type="signal peptide" evidence="1">
    <location>
        <begin position="1"/>
        <end position="24"/>
    </location>
</feature>
<feature type="chain" id="PRO_5004658649" description="Secreted protein" evidence="1">
    <location>
        <begin position="25"/>
        <end position="64"/>
    </location>
</feature>
<feature type="non-terminal residue" evidence="2">
    <location>
        <position position="64"/>
    </location>
</feature>
<organism evidence="2 3">
    <name type="scientific">Amborella trichopoda</name>
    <dbReference type="NCBI Taxonomy" id="13333"/>
    <lineage>
        <taxon>Eukaryota</taxon>
        <taxon>Viridiplantae</taxon>
        <taxon>Streptophyta</taxon>
        <taxon>Embryophyta</taxon>
        <taxon>Tracheophyta</taxon>
        <taxon>Spermatophyta</taxon>
        <taxon>Magnoliopsida</taxon>
        <taxon>Amborellales</taxon>
        <taxon>Amborellaceae</taxon>
        <taxon>Amborella</taxon>
    </lineage>
</organism>
<evidence type="ECO:0000256" key="1">
    <source>
        <dbReference type="SAM" id="SignalP"/>
    </source>
</evidence>
<name>U5CTA6_AMBTC</name>
<evidence type="ECO:0000313" key="2">
    <source>
        <dbReference type="EMBL" id="ERN16496.1"/>
    </source>
</evidence>
<dbReference type="AlphaFoldDB" id="U5CTA6"/>
<keyword evidence="1" id="KW-0732">Signal</keyword>
<evidence type="ECO:0000313" key="3">
    <source>
        <dbReference type="Proteomes" id="UP000017836"/>
    </source>
</evidence>